<name>A0A0F9V5X4_9ZZZZ</name>
<dbReference type="PANTHER" id="PTHR10151:SF120">
    <property type="entry name" value="BIS(5'-ADENOSYL)-TRIPHOSPHATASE"/>
    <property type="match status" value="1"/>
</dbReference>
<accession>A0A0F9V5X4</accession>
<dbReference type="Gene3D" id="3.40.720.10">
    <property type="entry name" value="Alkaline Phosphatase, subunit A"/>
    <property type="match status" value="1"/>
</dbReference>
<proteinExistence type="predicted"/>
<sequence>MATKLLVIQAAALSRPPNVDGLEFRPIGSVFPALTCTVQASFRTACPPSSHGMIANGLFARSLRKPMFWEQSSGLVRGDRIWRDFRRAGRKVGLMFWQQSLGEDVDLILSPAPIHKHHGGMVESCYARPADLYDRLCETVGRRFKLRHYWGPMASTKAGDWIADATAAVMADESVAPDLLMTYLPTLDYDLQRWGPDDPRSDRAAAALSRQLQLLLAAAGRAGYEVLVFGDYAVAAVSGAVLPNRALAEAGMLAVRQIDSMVYPDFYASRAFAMVDHEVAHVYVSAEEHLPAVRDVLESLDGIAEVLDRDAQAAVGAAHPNSGELIAVAKPGKWLAYPWWTDKRQGPDYAGHVDIHNKPGFDPCELFFGWPPMSVSQNTARIRGSHGRIGDGREVVWATTLTLDSRPGDLIELAGAVRTWLNA</sequence>
<reference evidence="1" key="1">
    <citation type="journal article" date="2015" name="Nature">
        <title>Complex archaea that bridge the gap between prokaryotes and eukaryotes.</title>
        <authorList>
            <person name="Spang A."/>
            <person name="Saw J.H."/>
            <person name="Jorgensen S.L."/>
            <person name="Zaremba-Niedzwiedzka K."/>
            <person name="Martijn J."/>
            <person name="Lind A.E."/>
            <person name="van Eijk R."/>
            <person name="Schleper C."/>
            <person name="Guy L."/>
            <person name="Ettema T.J."/>
        </authorList>
    </citation>
    <scope>NUCLEOTIDE SEQUENCE</scope>
</reference>
<dbReference type="InterPro" id="IPR002591">
    <property type="entry name" value="Phosphodiest/P_Trfase"/>
</dbReference>
<dbReference type="PANTHER" id="PTHR10151">
    <property type="entry name" value="ECTONUCLEOTIDE PYROPHOSPHATASE/PHOSPHODIESTERASE"/>
    <property type="match status" value="1"/>
</dbReference>
<evidence type="ECO:0000313" key="1">
    <source>
        <dbReference type="EMBL" id="KKN95107.1"/>
    </source>
</evidence>
<dbReference type="GO" id="GO:0016787">
    <property type="term" value="F:hydrolase activity"/>
    <property type="evidence" value="ECO:0007669"/>
    <property type="project" value="UniProtKB-ARBA"/>
</dbReference>
<dbReference type="EMBL" id="LAZR01000073">
    <property type="protein sequence ID" value="KKN95107.1"/>
    <property type="molecule type" value="Genomic_DNA"/>
</dbReference>
<dbReference type="InterPro" id="IPR017850">
    <property type="entry name" value="Alkaline_phosphatase_core_sf"/>
</dbReference>
<dbReference type="SUPFAM" id="SSF53649">
    <property type="entry name" value="Alkaline phosphatase-like"/>
    <property type="match status" value="1"/>
</dbReference>
<evidence type="ECO:0008006" key="2">
    <source>
        <dbReference type="Google" id="ProtNLM"/>
    </source>
</evidence>
<protein>
    <recommendedName>
        <fullName evidence="2">Alkaline phosphatase family protein</fullName>
    </recommendedName>
</protein>
<gene>
    <name evidence="1" type="ORF">LCGC14_0181760</name>
</gene>
<dbReference type="AlphaFoldDB" id="A0A0F9V5X4"/>
<dbReference type="Pfam" id="PF01663">
    <property type="entry name" value="Phosphodiest"/>
    <property type="match status" value="1"/>
</dbReference>
<organism evidence="1">
    <name type="scientific">marine sediment metagenome</name>
    <dbReference type="NCBI Taxonomy" id="412755"/>
    <lineage>
        <taxon>unclassified sequences</taxon>
        <taxon>metagenomes</taxon>
        <taxon>ecological metagenomes</taxon>
    </lineage>
</organism>
<comment type="caution">
    <text evidence="1">The sequence shown here is derived from an EMBL/GenBank/DDBJ whole genome shotgun (WGS) entry which is preliminary data.</text>
</comment>